<proteinExistence type="evidence at transcript level"/>
<protein>
    <submittedName>
        <fullName evidence="2">Putative tick transposon</fullName>
    </submittedName>
</protein>
<reference evidence="2" key="1">
    <citation type="submission" date="2012-11" db="EMBL/GenBank/DDBJ databases">
        <authorList>
            <person name="Lucero-Rivera Y.E."/>
            <person name="Tovar-Ramirez D."/>
        </authorList>
    </citation>
    <scope>NUCLEOTIDE SEQUENCE</scope>
    <source>
        <tissue evidence="2">Salivary gland</tissue>
    </source>
</reference>
<organism evidence="2">
    <name type="scientific">Rhipicephalus pulchellus</name>
    <name type="common">Yellow backed tick</name>
    <name type="synonym">Dermacentor pulchellus</name>
    <dbReference type="NCBI Taxonomy" id="72859"/>
    <lineage>
        <taxon>Eukaryota</taxon>
        <taxon>Metazoa</taxon>
        <taxon>Ecdysozoa</taxon>
        <taxon>Arthropoda</taxon>
        <taxon>Chelicerata</taxon>
        <taxon>Arachnida</taxon>
        <taxon>Acari</taxon>
        <taxon>Parasitiformes</taxon>
        <taxon>Ixodida</taxon>
        <taxon>Ixodoidea</taxon>
        <taxon>Ixodidae</taxon>
        <taxon>Rhipicephalinae</taxon>
        <taxon>Rhipicephalus</taxon>
        <taxon>Rhipicephalus</taxon>
    </lineage>
</organism>
<dbReference type="AlphaFoldDB" id="L7LVD0"/>
<name>L7LVD0_RHIPC</name>
<dbReference type="PANTHER" id="PTHR11505">
    <property type="entry name" value="L1 TRANSPOSABLE ELEMENT-RELATED"/>
    <property type="match status" value="1"/>
</dbReference>
<keyword evidence="1" id="KW-0732">Signal</keyword>
<dbReference type="EMBL" id="GACK01009274">
    <property type="protein sequence ID" value="JAA55760.1"/>
    <property type="molecule type" value="mRNA"/>
</dbReference>
<dbReference type="InterPro" id="IPR004244">
    <property type="entry name" value="Transposase_22"/>
</dbReference>
<reference evidence="2" key="2">
    <citation type="journal article" date="2015" name="J. Proteomics">
        <title>Sexual differences in the sialomes of the zebra tick, Rhipicephalus pulchellus.</title>
        <authorList>
            <person name="Tan A.W."/>
            <person name="Francischetti I.M."/>
            <person name="Slovak M."/>
            <person name="Kini R.M."/>
            <person name="Ribeiro J.M."/>
        </authorList>
    </citation>
    <scope>NUCLEOTIDE SEQUENCE</scope>
    <source>
        <tissue evidence="2">Salivary gland</tissue>
    </source>
</reference>
<feature type="signal peptide" evidence="1">
    <location>
        <begin position="1"/>
        <end position="19"/>
    </location>
</feature>
<feature type="chain" id="PRO_5003980782" evidence="1">
    <location>
        <begin position="20"/>
        <end position="499"/>
    </location>
</feature>
<dbReference type="Gene3D" id="3.30.70.1820">
    <property type="entry name" value="L1 transposable element, RRM domain"/>
    <property type="match status" value="1"/>
</dbReference>
<sequence>MQVIYHAIALVFFPVPSGSSPCASPVRAQPFRRPALFSRCATWLDSPQDSAWQTAPPFQYLVLITAGKVPSATSSIVPQAIKPPPLSASPCGLGSCSARVTTNPLHFIMQVIYHAIALVFFPVPSGSSPCASPVRAQPFRRPALFSRCATWLDSPQDSAWQTAPPFQYLVLITAGKVPSATSSIVPQAIKPPPLSASPCGLGSCSARVTTNPLHFIMQVGPSYSLYAKKSSNYFLLQLPSPQRLFATCCECGAVVRSLLLVAGDIESNPGPDNAAILAELRKLTAGQSTVIAEIKDIKAQLVTTNNSIADLAKRVASVEAHCEHIEHLRQQLGTVQTDNEKTLCRVSDLESRFDDAENRSRRNNLIFYGIPDSTSEPRAHPEETIIQLCSERLNISLDTKEIERAHRLGRYNTGRNRPIIVRFSAFKTKEAILTNARKLKGTTYSIGEDFSRRVQSARRHLIAFAKSKSVPFSLRYKTLHIGSQRFFYDEASQSVRAQL</sequence>
<accession>L7LVD0</accession>
<evidence type="ECO:0000313" key="2">
    <source>
        <dbReference type="EMBL" id="JAA55760.1"/>
    </source>
</evidence>
<evidence type="ECO:0000256" key="1">
    <source>
        <dbReference type="SAM" id="SignalP"/>
    </source>
</evidence>